<sequence length="181" mass="21291">MTDNYSFRKFRSLIIWVLIITILILFIFFLTERGKYANEKDKLESATMYLYYLEVESNLRSLLHYLGLRSAKGIEWEEQEVTETLNYHFGNLDRGIDNVNNPILEGIPEKVHTELLTLQETIKRFQQSTQSHESIGDTTKEKIMMFSSSIHSCNVEEHNRSWEQIFSEIECLNQNTISAEK</sequence>
<accession>A0A923RM46</accession>
<proteinExistence type="predicted"/>
<organism evidence="2 3">
    <name type="scientific">Ornithinibacillus hominis</name>
    <dbReference type="NCBI Taxonomy" id="2763055"/>
    <lineage>
        <taxon>Bacteria</taxon>
        <taxon>Bacillati</taxon>
        <taxon>Bacillota</taxon>
        <taxon>Bacilli</taxon>
        <taxon>Bacillales</taxon>
        <taxon>Bacillaceae</taxon>
        <taxon>Ornithinibacillus</taxon>
    </lineage>
</organism>
<protein>
    <submittedName>
        <fullName evidence="2">Uncharacterized protein</fullName>
    </submittedName>
</protein>
<keyword evidence="1" id="KW-0812">Transmembrane</keyword>
<evidence type="ECO:0000256" key="1">
    <source>
        <dbReference type="SAM" id="Phobius"/>
    </source>
</evidence>
<keyword evidence="3" id="KW-1185">Reference proteome</keyword>
<keyword evidence="1" id="KW-0472">Membrane</keyword>
<feature type="transmembrane region" description="Helical" evidence="1">
    <location>
        <begin position="12"/>
        <end position="30"/>
    </location>
</feature>
<reference evidence="2" key="1">
    <citation type="submission" date="2020-08" db="EMBL/GenBank/DDBJ databases">
        <title>Genome public.</title>
        <authorList>
            <person name="Liu C."/>
            <person name="Sun Q."/>
        </authorList>
    </citation>
    <scope>NUCLEOTIDE SEQUENCE</scope>
    <source>
        <strain evidence="2">BX22</strain>
    </source>
</reference>
<name>A0A923RM46_9BACI</name>
<gene>
    <name evidence="2" type="ORF">H8S33_18280</name>
</gene>
<dbReference type="RefSeq" id="WP_186871417.1">
    <property type="nucleotide sequence ID" value="NZ_JACOOL010000020.1"/>
</dbReference>
<evidence type="ECO:0000313" key="2">
    <source>
        <dbReference type="EMBL" id="MBC5638722.1"/>
    </source>
</evidence>
<keyword evidence="1" id="KW-1133">Transmembrane helix</keyword>
<evidence type="ECO:0000313" key="3">
    <source>
        <dbReference type="Proteomes" id="UP000637359"/>
    </source>
</evidence>
<dbReference type="EMBL" id="JACOOL010000020">
    <property type="protein sequence ID" value="MBC5638722.1"/>
    <property type="molecule type" value="Genomic_DNA"/>
</dbReference>
<dbReference type="AlphaFoldDB" id="A0A923RM46"/>
<comment type="caution">
    <text evidence="2">The sequence shown here is derived from an EMBL/GenBank/DDBJ whole genome shotgun (WGS) entry which is preliminary data.</text>
</comment>
<dbReference type="Proteomes" id="UP000637359">
    <property type="component" value="Unassembled WGS sequence"/>
</dbReference>